<dbReference type="OrthoDB" id="7486782at2"/>
<feature type="chain" id="PRO_5020788162" description="Outer membrane protein" evidence="2">
    <location>
        <begin position="23"/>
        <end position="464"/>
    </location>
</feature>
<organism evidence="3 4">
    <name type="scientific">Granulicella sibirica</name>
    <dbReference type="NCBI Taxonomy" id="2479048"/>
    <lineage>
        <taxon>Bacteria</taxon>
        <taxon>Pseudomonadati</taxon>
        <taxon>Acidobacteriota</taxon>
        <taxon>Terriglobia</taxon>
        <taxon>Terriglobales</taxon>
        <taxon>Acidobacteriaceae</taxon>
        <taxon>Granulicella</taxon>
    </lineage>
</organism>
<evidence type="ECO:0000256" key="2">
    <source>
        <dbReference type="SAM" id="SignalP"/>
    </source>
</evidence>
<reference evidence="4" key="2">
    <citation type="submission" date="2019-02" db="EMBL/GenBank/DDBJ databases">
        <title>Granulicella sibirica sp. nov., a psychrotolerant acidobacterium isolated from an organic soil layer in forested tundra, West Siberia.</title>
        <authorList>
            <person name="Oshkin I.Y."/>
            <person name="Kulichevskaya I.S."/>
            <person name="Rijpstra W.I.C."/>
            <person name="Sinninghe Damste J.S."/>
            <person name="Rakitin A.L."/>
            <person name="Ravin N.V."/>
            <person name="Dedysh S.N."/>
        </authorList>
    </citation>
    <scope>NUCLEOTIDE SEQUENCE [LARGE SCALE GENOMIC DNA]</scope>
    <source>
        <strain evidence="4">AF10</strain>
    </source>
</reference>
<dbReference type="AlphaFoldDB" id="A0A4V1L637"/>
<evidence type="ECO:0000313" key="4">
    <source>
        <dbReference type="Proteomes" id="UP000289437"/>
    </source>
</evidence>
<proteinExistence type="predicted"/>
<dbReference type="Pfam" id="PF07642">
    <property type="entry name" value="BBP2"/>
    <property type="match status" value="1"/>
</dbReference>
<dbReference type="InterPro" id="IPR011486">
    <property type="entry name" value="BBP2"/>
</dbReference>
<feature type="region of interest" description="Disordered" evidence="1">
    <location>
        <begin position="49"/>
        <end position="73"/>
    </location>
</feature>
<dbReference type="Proteomes" id="UP000289437">
    <property type="component" value="Unassembled WGS sequence"/>
</dbReference>
<reference evidence="3 4" key="1">
    <citation type="submission" date="2018-11" db="EMBL/GenBank/DDBJ databases">
        <authorList>
            <person name="Mardanov A.V."/>
            <person name="Ravin N.V."/>
            <person name="Dedysh S.N."/>
        </authorList>
    </citation>
    <scope>NUCLEOTIDE SEQUENCE [LARGE SCALE GENOMIC DNA]</scope>
    <source>
        <strain evidence="3 4">AF10</strain>
    </source>
</reference>
<comment type="caution">
    <text evidence="3">The sequence shown here is derived from an EMBL/GenBank/DDBJ whole genome shotgun (WGS) entry which is preliminary data.</text>
</comment>
<name>A0A4V1L637_9BACT</name>
<protein>
    <recommendedName>
        <fullName evidence="5">Outer membrane protein</fullName>
    </recommendedName>
</protein>
<evidence type="ECO:0000313" key="3">
    <source>
        <dbReference type="EMBL" id="RXH57904.1"/>
    </source>
</evidence>
<keyword evidence="4" id="KW-1185">Reference proteome</keyword>
<gene>
    <name evidence="3" type="ORF">GRAN_1214</name>
</gene>
<evidence type="ECO:0008006" key="5">
    <source>
        <dbReference type="Google" id="ProtNLM"/>
    </source>
</evidence>
<dbReference type="RefSeq" id="WP_128912001.1">
    <property type="nucleotide sequence ID" value="NZ_RDSM01000001.1"/>
</dbReference>
<feature type="signal peptide" evidence="2">
    <location>
        <begin position="1"/>
        <end position="22"/>
    </location>
</feature>
<accession>A0A4V1L637</accession>
<dbReference type="EMBL" id="RDSM01000001">
    <property type="protein sequence ID" value="RXH57904.1"/>
    <property type="molecule type" value="Genomic_DNA"/>
</dbReference>
<keyword evidence="2" id="KW-0732">Signal</keyword>
<evidence type="ECO:0000256" key="1">
    <source>
        <dbReference type="SAM" id="MobiDB-lite"/>
    </source>
</evidence>
<sequence>MLVVRSALRFILLLSACRVCSAQSDLPDAPNPTFLGRWTDFYRQDWHPAPADPNALTPPRRGLPSPLESPPFPSSDWSYGGSPVIGEPDTNSYPLMAALNKPNTRTKLYGWVEPTLNFTNSSHRNSPETNDIFSNRFEMNQFVVYLERLPDTVQQDHVDVGYHLTSLYGTDYRSTTNKGYFSSQLLDHDRQYGFDPALEYVDIYFPKVAQGMNLRIGRYISIPGIEAQLTPNNYMFSHSLLYSVDPFTDTGVLATIKLTDKWLVQAGVSASHDVAPWTADARPAATVCVSYTTQSVNDNVYLCANGINDAKYAFNNNQQYDATWYHKVGKTWHVATEGYILYERGVPSIYSNIVPEKGTNGGICAPGLQTCLTPAYAFVNYVNKQLGPHDFISFRSDYLNDKKGQRTGYNTKYTENTFMLSHWIGSTIQIRPEVRFDHAWDRNAYDQGTRQNQFTIASDLIYHF</sequence>